<evidence type="ECO:0000313" key="1">
    <source>
        <dbReference type="EMBL" id="KAK8388426.1"/>
    </source>
</evidence>
<protein>
    <recommendedName>
        <fullName evidence="3">Integrase catalytic domain-containing protein</fullName>
    </recommendedName>
</protein>
<dbReference type="EMBL" id="JARAKH010000028">
    <property type="protein sequence ID" value="KAK8388426.1"/>
    <property type="molecule type" value="Genomic_DNA"/>
</dbReference>
<evidence type="ECO:0008006" key="3">
    <source>
        <dbReference type="Google" id="ProtNLM"/>
    </source>
</evidence>
<sequence>MRSRVHEEWMRSDKLEVAAAAAEDEPDNIRTSIADLHVRAGHPGIRRTGYPSVLSHPVLRTTLQLLPHVGASLRFRTAYAPSGNGTVERNHRTVKAIAARKHSSITEAIHLYNITPRD</sequence>
<accession>A0AAW0TLW8</accession>
<dbReference type="AlphaFoldDB" id="A0AAW0TLW8"/>
<dbReference type="Proteomes" id="UP001487740">
    <property type="component" value="Unassembled WGS sequence"/>
</dbReference>
<gene>
    <name evidence="1" type="ORF">O3P69_020423</name>
</gene>
<dbReference type="InterPro" id="IPR036397">
    <property type="entry name" value="RNaseH_sf"/>
</dbReference>
<dbReference type="InterPro" id="IPR012337">
    <property type="entry name" value="RNaseH-like_sf"/>
</dbReference>
<name>A0AAW0TLW8_SCYPA</name>
<dbReference type="GO" id="GO:0003676">
    <property type="term" value="F:nucleic acid binding"/>
    <property type="evidence" value="ECO:0007669"/>
    <property type="project" value="InterPro"/>
</dbReference>
<reference evidence="1 2" key="1">
    <citation type="submission" date="2023-03" db="EMBL/GenBank/DDBJ databases">
        <title>High-quality genome of Scylla paramamosain provides insights in environmental adaptation.</title>
        <authorList>
            <person name="Zhang L."/>
        </authorList>
    </citation>
    <scope>NUCLEOTIDE SEQUENCE [LARGE SCALE GENOMIC DNA]</scope>
    <source>
        <strain evidence="1">LZ_2023a</strain>
        <tissue evidence="1">Muscle</tissue>
    </source>
</reference>
<organism evidence="1 2">
    <name type="scientific">Scylla paramamosain</name>
    <name type="common">Mud crab</name>
    <dbReference type="NCBI Taxonomy" id="85552"/>
    <lineage>
        <taxon>Eukaryota</taxon>
        <taxon>Metazoa</taxon>
        <taxon>Ecdysozoa</taxon>
        <taxon>Arthropoda</taxon>
        <taxon>Crustacea</taxon>
        <taxon>Multicrustacea</taxon>
        <taxon>Malacostraca</taxon>
        <taxon>Eumalacostraca</taxon>
        <taxon>Eucarida</taxon>
        <taxon>Decapoda</taxon>
        <taxon>Pleocyemata</taxon>
        <taxon>Brachyura</taxon>
        <taxon>Eubrachyura</taxon>
        <taxon>Portunoidea</taxon>
        <taxon>Portunidae</taxon>
        <taxon>Portuninae</taxon>
        <taxon>Scylla</taxon>
    </lineage>
</organism>
<dbReference type="SUPFAM" id="SSF53098">
    <property type="entry name" value="Ribonuclease H-like"/>
    <property type="match status" value="1"/>
</dbReference>
<comment type="caution">
    <text evidence="1">The sequence shown here is derived from an EMBL/GenBank/DDBJ whole genome shotgun (WGS) entry which is preliminary data.</text>
</comment>
<keyword evidence="2" id="KW-1185">Reference proteome</keyword>
<dbReference type="Gene3D" id="3.30.420.10">
    <property type="entry name" value="Ribonuclease H-like superfamily/Ribonuclease H"/>
    <property type="match status" value="1"/>
</dbReference>
<evidence type="ECO:0000313" key="2">
    <source>
        <dbReference type="Proteomes" id="UP001487740"/>
    </source>
</evidence>
<proteinExistence type="predicted"/>